<evidence type="ECO:0000313" key="2">
    <source>
        <dbReference type="Proteomes" id="UP000008316"/>
    </source>
</evidence>
<sequence>MSAIFLSASVPLVDRGTYHETANPFLIQCAVRELVISVIRQHKIVWGGHPAITPMIWTICEDLKVDYSDAVILYQSSFFQDRFPEENQRFHNVVLTDAVPKDRGASLLLMREQMLSREDLAAAVFIGGMDGVEAEYELFIRFHPNAKVLPVAAPGGAALDLAKRLGNFDEAELQDIDFSRLFHSHLSALANTSTPSAKTRTRNHP</sequence>
<name>F2LFI3_BURGS</name>
<dbReference type="Proteomes" id="UP000008316">
    <property type="component" value="Chromosome 1"/>
</dbReference>
<dbReference type="HOGENOM" id="CLU_1370651_0_0_4"/>
<protein>
    <submittedName>
        <fullName evidence="1">Uncharacterized protein</fullName>
    </submittedName>
</protein>
<dbReference type="AlphaFoldDB" id="F2LFI3"/>
<dbReference type="STRING" id="999541.bgla_1g25290"/>
<dbReference type="eggNOG" id="ENOG502ZAK1">
    <property type="taxonomic scope" value="Bacteria"/>
</dbReference>
<proteinExistence type="predicted"/>
<accession>F2LFI3</accession>
<dbReference type="InterPro" id="IPR041197">
    <property type="entry name" value="LD_cluster3"/>
</dbReference>
<evidence type="ECO:0000313" key="1">
    <source>
        <dbReference type="EMBL" id="AEA61149.1"/>
    </source>
</evidence>
<dbReference type="KEGG" id="bgd:bgla_1g25290"/>
<keyword evidence="2" id="KW-1185">Reference proteome</keyword>
<reference evidence="1 2" key="1">
    <citation type="journal article" date="2011" name="J. Bacteriol.">
        <title>Complete genome sequence of Burkholderia gladioli BSR3.</title>
        <authorList>
            <person name="Seo Y.S."/>
            <person name="Lim J."/>
            <person name="Choi B.S."/>
            <person name="Kim H."/>
            <person name="Goo E."/>
            <person name="Lee B."/>
            <person name="Lim J.S."/>
            <person name="Choi I.Y."/>
            <person name="Moon J.S."/>
            <person name="Kim J."/>
            <person name="Hwang I."/>
        </authorList>
    </citation>
    <scope>NUCLEOTIDE SEQUENCE [LARGE SCALE GENOMIC DNA]</scope>
    <source>
        <strain evidence="1 2">BSR3</strain>
    </source>
</reference>
<dbReference type="Pfam" id="PF18180">
    <property type="entry name" value="LD_cluster3"/>
    <property type="match status" value="1"/>
</dbReference>
<organism evidence="1 2">
    <name type="scientific">Burkholderia gladioli (strain BSR3)</name>
    <dbReference type="NCBI Taxonomy" id="999541"/>
    <lineage>
        <taxon>Bacteria</taxon>
        <taxon>Pseudomonadati</taxon>
        <taxon>Pseudomonadota</taxon>
        <taxon>Betaproteobacteria</taxon>
        <taxon>Burkholderiales</taxon>
        <taxon>Burkholderiaceae</taxon>
        <taxon>Burkholderia</taxon>
    </lineage>
</organism>
<gene>
    <name evidence="1" type="ordered locus">bgla_1g25290</name>
</gene>
<dbReference type="RefSeq" id="WP_013698476.1">
    <property type="nucleotide sequence ID" value="NC_015381.1"/>
</dbReference>
<dbReference type="EMBL" id="CP002599">
    <property type="protein sequence ID" value="AEA61149.1"/>
    <property type="molecule type" value="Genomic_DNA"/>
</dbReference>